<accession>A0A0F7FBP8</accession>
<reference evidence="1 2" key="1">
    <citation type="submission" date="2015-03" db="EMBL/GenBank/DDBJ databases">
        <authorList>
            <person name="Abdul Halim M."/>
        </authorList>
    </citation>
    <scope>NUCLEOTIDE SEQUENCE [LARGE SCALE GENOMIC DNA]</scope>
    <source>
        <strain evidence="1 2">ATCC 35681</strain>
    </source>
</reference>
<reference evidence="1 2" key="2">
    <citation type="journal article" date="2016" name="Genome Announc.">
        <title>Genome Sequence of a Gram-Positive Diazotroph, Paenibacillus durus Type Strain ATCC 35681.</title>
        <authorList>
            <person name="Halim M.A."/>
            <person name="Rahman A.Y."/>
            <person name="Sim K.S."/>
            <person name="Yam H.C."/>
            <person name="Rahim A.A."/>
            <person name="Ghazali A.H."/>
            <person name="Najimudin N."/>
        </authorList>
    </citation>
    <scope>NUCLEOTIDE SEQUENCE [LARGE SCALE GENOMIC DNA]</scope>
    <source>
        <strain evidence="1 2">ATCC 35681</strain>
    </source>
</reference>
<dbReference type="Proteomes" id="UP000034189">
    <property type="component" value="Chromosome"/>
</dbReference>
<sequence length="168" mass="18624">MTIMPIELIEPYTNVEGLNFDLVTVPVWADHPNVAPTAPPQALNISKYSKHKDAAWAVVAYLASEEGQLVRSRDGFVPVTKNQETISQFGASQLEKTGKTFNLTAPFTQVTAKLPEYSVYGPNIIYSGPDFIDNSTSDFMTSDKDIVSFLREMDDKYAAEIKELIGKN</sequence>
<evidence type="ECO:0000313" key="1">
    <source>
        <dbReference type="EMBL" id="AKG36230.1"/>
    </source>
</evidence>
<dbReference type="PATRIC" id="fig|1333534.5.peg.3991"/>
<dbReference type="Pfam" id="PF01547">
    <property type="entry name" value="SBP_bac_1"/>
    <property type="match status" value="1"/>
</dbReference>
<proteinExistence type="predicted"/>
<dbReference type="HOGENOM" id="CLU_1584864_0_0_9"/>
<dbReference type="InterPro" id="IPR006059">
    <property type="entry name" value="SBP"/>
</dbReference>
<evidence type="ECO:0008006" key="3">
    <source>
        <dbReference type="Google" id="ProtNLM"/>
    </source>
</evidence>
<dbReference type="Gene3D" id="3.40.190.10">
    <property type="entry name" value="Periplasmic binding protein-like II"/>
    <property type="match status" value="1"/>
</dbReference>
<evidence type="ECO:0000313" key="2">
    <source>
        <dbReference type="Proteomes" id="UP000034189"/>
    </source>
</evidence>
<dbReference type="SUPFAM" id="SSF53850">
    <property type="entry name" value="Periplasmic binding protein-like II"/>
    <property type="match status" value="1"/>
</dbReference>
<dbReference type="EMBL" id="CP011114">
    <property type="protein sequence ID" value="AKG36230.1"/>
    <property type="molecule type" value="Genomic_DNA"/>
</dbReference>
<name>A0A0F7FBP8_PAEDU</name>
<organism evidence="1 2">
    <name type="scientific">Paenibacillus durus ATCC 35681</name>
    <dbReference type="NCBI Taxonomy" id="1333534"/>
    <lineage>
        <taxon>Bacteria</taxon>
        <taxon>Bacillati</taxon>
        <taxon>Bacillota</taxon>
        <taxon>Bacilli</taxon>
        <taxon>Bacillales</taxon>
        <taxon>Paenibacillaceae</taxon>
        <taxon>Paenibacillus</taxon>
    </lineage>
</organism>
<protein>
    <recommendedName>
        <fullName evidence="3">ABC transporter substrate-binding protein</fullName>
    </recommendedName>
</protein>
<dbReference type="AlphaFoldDB" id="A0A0F7FBP8"/>
<gene>
    <name evidence="1" type="ORF">VK70_18075</name>
</gene>